<dbReference type="AlphaFoldDB" id="A0ABD6B2S0"/>
<evidence type="ECO:0000256" key="1">
    <source>
        <dbReference type="SAM" id="Phobius"/>
    </source>
</evidence>
<reference evidence="2 3" key="1">
    <citation type="journal article" date="2019" name="Int. J. Syst. Evol. Microbiol.">
        <title>The Global Catalogue of Microorganisms (GCM) 10K type strain sequencing project: providing services to taxonomists for standard genome sequencing and annotation.</title>
        <authorList>
            <consortium name="The Broad Institute Genomics Platform"/>
            <consortium name="The Broad Institute Genome Sequencing Center for Infectious Disease"/>
            <person name="Wu L."/>
            <person name="Ma J."/>
        </authorList>
    </citation>
    <scope>NUCLEOTIDE SEQUENCE [LARGE SCALE GENOMIC DNA]</scope>
    <source>
        <strain evidence="2 3">CGMCC 1.12285</strain>
    </source>
</reference>
<dbReference type="RefSeq" id="WP_379817948.1">
    <property type="nucleotide sequence ID" value="NZ_JBHUDH010000013.1"/>
</dbReference>
<keyword evidence="1" id="KW-0472">Membrane</keyword>
<evidence type="ECO:0000313" key="2">
    <source>
        <dbReference type="EMBL" id="MFD1525064.1"/>
    </source>
</evidence>
<organism evidence="2 3">
    <name type="scientific">Halolamina salina</name>
    <dbReference type="NCBI Taxonomy" id="1220023"/>
    <lineage>
        <taxon>Archaea</taxon>
        <taxon>Methanobacteriati</taxon>
        <taxon>Methanobacteriota</taxon>
        <taxon>Stenosarchaea group</taxon>
        <taxon>Halobacteria</taxon>
        <taxon>Halobacteriales</taxon>
        <taxon>Haloferacaceae</taxon>
    </lineage>
</organism>
<feature type="transmembrane region" description="Helical" evidence="1">
    <location>
        <begin position="112"/>
        <end position="134"/>
    </location>
</feature>
<sequence length="135" mass="13559">MSSTAEEPSDRFLTMLGVGSALMQIVAFTAVGVLTLESVPYGVAVGGLSGVGAFLFLPWFVGLSAAMDDGERFAAATDRVDRSAGPGLLGLGLEVGAIGMLALGFARGPDLLLGLPAGLAVAVGVYLVGSFLLAR</sequence>
<accession>A0ABD6B2S0</accession>
<protein>
    <submittedName>
        <fullName evidence="2">Uncharacterized protein</fullName>
    </submittedName>
</protein>
<dbReference type="EMBL" id="JBHUDH010000013">
    <property type="protein sequence ID" value="MFD1525064.1"/>
    <property type="molecule type" value="Genomic_DNA"/>
</dbReference>
<name>A0ABD6B2S0_9EURY</name>
<evidence type="ECO:0000313" key="3">
    <source>
        <dbReference type="Proteomes" id="UP001597111"/>
    </source>
</evidence>
<gene>
    <name evidence="2" type="ORF">ACFR9S_01930</name>
</gene>
<feature type="transmembrane region" description="Helical" evidence="1">
    <location>
        <begin position="12"/>
        <end position="35"/>
    </location>
</feature>
<feature type="transmembrane region" description="Helical" evidence="1">
    <location>
        <begin position="41"/>
        <end position="66"/>
    </location>
</feature>
<feature type="transmembrane region" description="Helical" evidence="1">
    <location>
        <begin position="87"/>
        <end position="106"/>
    </location>
</feature>
<proteinExistence type="predicted"/>
<dbReference type="Proteomes" id="UP001597111">
    <property type="component" value="Unassembled WGS sequence"/>
</dbReference>
<comment type="caution">
    <text evidence="2">The sequence shown here is derived from an EMBL/GenBank/DDBJ whole genome shotgun (WGS) entry which is preliminary data.</text>
</comment>
<keyword evidence="3" id="KW-1185">Reference proteome</keyword>
<keyword evidence="1" id="KW-1133">Transmembrane helix</keyword>
<keyword evidence="1" id="KW-0812">Transmembrane</keyword>